<accession>A0A437J524</accession>
<organism evidence="3 4">
    <name type="scientific">Sphingobium algorifonticola</name>
    <dbReference type="NCBI Taxonomy" id="2008318"/>
    <lineage>
        <taxon>Bacteria</taxon>
        <taxon>Pseudomonadati</taxon>
        <taxon>Pseudomonadota</taxon>
        <taxon>Alphaproteobacteria</taxon>
        <taxon>Sphingomonadales</taxon>
        <taxon>Sphingomonadaceae</taxon>
        <taxon>Sphingobium</taxon>
    </lineage>
</organism>
<evidence type="ECO:0000256" key="1">
    <source>
        <dbReference type="SAM" id="Phobius"/>
    </source>
</evidence>
<dbReference type="SUPFAM" id="SSF56219">
    <property type="entry name" value="DNase I-like"/>
    <property type="match status" value="1"/>
</dbReference>
<keyword evidence="1" id="KW-0812">Transmembrane</keyword>
<evidence type="ECO:0000313" key="3">
    <source>
        <dbReference type="EMBL" id="RVT39900.1"/>
    </source>
</evidence>
<dbReference type="Proteomes" id="UP000282977">
    <property type="component" value="Unassembled WGS sequence"/>
</dbReference>
<dbReference type="GO" id="GO:0003824">
    <property type="term" value="F:catalytic activity"/>
    <property type="evidence" value="ECO:0007669"/>
    <property type="project" value="InterPro"/>
</dbReference>
<dbReference type="Gene3D" id="3.60.10.10">
    <property type="entry name" value="Endonuclease/exonuclease/phosphatase"/>
    <property type="match status" value="1"/>
</dbReference>
<feature type="domain" description="Endonuclease/exonuclease/phosphatase" evidence="2">
    <location>
        <begin position="109"/>
        <end position="318"/>
    </location>
</feature>
<feature type="transmembrane region" description="Helical" evidence="1">
    <location>
        <begin position="34"/>
        <end position="58"/>
    </location>
</feature>
<dbReference type="Pfam" id="PF03372">
    <property type="entry name" value="Exo_endo_phos"/>
    <property type="match status" value="1"/>
</dbReference>
<proteinExistence type="predicted"/>
<dbReference type="EMBL" id="RZUL01000005">
    <property type="protein sequence ID" value="RVT39900.1"/>
    <property type="molecule type" value="Genomic_DNA"/>
</dbReference>
<dbReference type="AlphaFoldDB" id="A0A437J524"/>
<comment type="caution">
    <text evidence="3">The sequence shown here is derived from an EMBL/GenBank/DDBJ whole genome shotgun (WGS) entry which is preliminary data.</text>
</comment>
<dbReference type="InterPro" id="IPR005135">
    <property type="entry name" value="Endo/exonuclease/phosphatase"/>
</dbReference>
<name>A0A437J524_9SPHN</name>
<evidence type="ECO:0000313" key="4">
    <source>
        <dbReference type="Proteomes" id="UP000282977"/>
    </source>
</evidence>
<gene>
    <name evidence="3" type="ORF">ENE74_14295</name>
</gene>
<sequence>MMRRFAVIFLSGLLATLALLSLYGRTDSRTAVAVIASGLAIPSAVLALAIALALALVLRGKRQPLIRIALLSAIVLLVAWSPLADSFGAGQIPGDGRRADHRNATVIVSANMFRANRTPRAAVQAVLDQNADIVMMQEANGPTRPFLNMMARHYKYRTPCLRYCSLIIWSRRPLSLLPDSFSLHLPWQFRRMMLVARTQDRTGQTVVVATVHYPQPVPVAKQAAVRTALAEALARTDGARLILAGDMNMAGWSPTMAQQDHLFHPLVRATHGLMTYPALIAMKDLPWPLPFVSIDHLYSGAGFSAVWADSFAIPGSDHRGIRVLLQARP</sequence>
<keyword evidence="1" id="KW-1133">Transmembrane helix</keyword>
<protein>
    <recommendedName>
        <fullName evidence="2">Endonuclease/exonuclease/phosphatase domain-containing protein</fullName>
    </recommendedName>
</protein>
<feature type="transmembrane region" description="Helical" evidence="1">
    <location>
        <begin position="65"/>
        <end position="83"/>
    </location>
</feature>
<dbReference type="InterPro" id="IPR036691">
    <property type="entry name" value="Endo/exonu/phosph_ase_sf"/>
</dbReference>
<evidence type="ECO:0000259" key="2">
    <source>
        <dbReference type="Pfam" id="PF03372"/>
    </source>
</evidence>
<keyword evidence="4" id="KW-1185">Reference proteome</keyword>
<reference evidence="3 4" key="1">
    <citation type="submission" date="2019-01" db="EMBL/GenBank/DDBJ databases">
        <authorList>
            <person name="Chen W.-M."/>
        </authorList>
    </citation>
    <scope>NUCLEOTIDE SEQUENCE [LARGE SCALE GENOMIC DNA]</scope>
    <source>
        <strain evidence="3 4">TLA-22</strain>
    </source>
</reference>
<keyword evidence="1" id="KW-0472">Membrane</keyword>